<feature type="non-terminal residue" evidence="1">
    <location>
        <position position="1"/>
    </location>
</feature>
<evidence type="ECO:0000313" key="1">
    <source>
        <dbReference type="EMBL" id="PWW76214.1"/>
    </source>
</evidence>
<dbReference type="AlphaFoldDB" id="A0A317SP34"/>
<evidence type="ECO:0000313" key="2">
    <source>
        <dbReference type="Proteomes" id="UP000246991"/>
    </source>
</evidence>
<dbReference type="Proteomes" id="UP000246991">
    <property type="component" value="Unassembled WGS sequence"/>
</dbReference>
<organism evidence="1 2">
    <name type="scientific">Tuber magnatum</name>
    <name type="common">white Piedmont truffle</name>
    <dbReference type="NCBI Taxonomy" id="42249"/>
    <lineage>
        <taxon>Eukaryota</taxon>
        <taxon>Fungi</taxon>
        <taxon>Dikarya</taxon>
        <taxon>Ascomycota</taxon>
        <taxon>Pezizomycotina</taxon>
        <taxon>Pezizomycetes</taxon>
        <taxon>Pezizales</taxon>
        <taxon>Tuberaceae</taxon>
        <taxon>Tuber</taxon>
    </lineage>
</organism>
<comment type="caution">
    <text evidence="1">The sequence shown here is derived from an EMBL/GenBank/DDBJ whole genome shotgun (WGS) entry which is preliminary data.</text>
</comment>
<keyword evidence="2" id="KW-1185">Reference proteome</keyword>
<proteinExistence type="predicted"/>
<sequence>INSSSFDLLVFKLQGHYTFYNNFYNTQIPSDYQLLITFYHLEYYKNTASIKITVD</sequence>
<accession>A0A317SP34</accession>
<reference evidence="1 2" key="1">
    <citation type="submission" date="2018-03" db="EMBL/GenBank/DDBJ databases">
        <title>Genomes of Pezizomycetes fungi and the evolution of truffles.</title>
        <authorList>
            <person name="Murat C."/>
            <person name="Payen T."/>
            <person name="Noel B."/>
            <person name="Kuo A."/>
            <person name="Martin F.M."/>
        </authorList>
    </citation>
    <scope>NUCLEOTIDE SEQUENCE [LARGE SCALE GENOMIC DNA]</scope>
    <source>
        <strain evidence="1">091103-1</strain>
    </source>
</reference>
<gene>
    <name evidence="1" type="ORF">C7212DRAFT_196843</name>
</gene>
<name>A0A317SP34_9PEZI</name>
<dbReference type="EMBL" id="PYWC01000035">
    <property type="protein sequence ID" value="PWW76214.1"/>
    <property type="molecule type" value="Genomic_DNA"/>
</dbReference>
<protein>
    <submittedName>
        <fullName evidence="1">Uncharacterized protein</fullName>
    </submittedName>
</protein>